<dbReference type="Pfam" id="PF08808">
    <property type="entry name" value="RES"/>
    <property type="match status" value="1"/>
</dbReference>
<dbReference type="InterPro" id="IPR014914">
    <property type="entry name" value="RES_dom"/>
</dbReference>
<feature type="domain" description="RES" evidence="1">
    <location>
        <begin position="38"/>
        <end position="173"/>
    </location>
</feature>
<evidence type="ECO:0000313" key="3">
    <source>
        <dbReference type="Proteomes" id="UP000270468"/>
    </source>
</evidence>
<dbReference type="Proteomes" id="UP000270468">
    <property type="component" value="Unassembled WGS sequence"/>
</dbReference>
<sequence>MYMDNKLEKTLKKIQPIPFTKTMYRNSDIKYLLLGDNPLSGEGAKFADGRFHLKSHGISCYYASEDMYTSLDETYPPRDQNHPPRVFISLVIQLGSVLDLCNESNWDILQTSYQELTGNWKNHLNQTPAPTQLLGKATYDSQRFEAIQFYTAKGEPKRNIVIFPDLLKKGSFVNVYDPDGGIDKILKGVYK</sequence>
<keyword evidence="3" id="KW-1185">Reference proteome</keyword>
<dbReference type="AlphaFoldDB" id="A0A3P5X3Q6"/>
<evidence type="ECO:0000259" key="1">
    <source>
        <dbReference type="SMART" id="SM00953"/>
    </source>
</evidence>
<evidence type="ECO:0000313" key="2">
    <source>
        <dbReference type="EMBL" id="VDC25146.1"/>
    </source>
</evidence>
<protein>
    <submittedName>
        <fullName evidence="2">RES domain protein</fullName>
    </submittedName>
</protein>
<reference evidence="2 3" key="1">
    <citation type="submission" date="2018-11" db="EMBL/GenBank/DDBJ databases">
        <authorList>
            <person name="Criscuolo A."/>
        </authorList>
    </citation>
    <scope>NUCLEOTIDE SEQUENCE [LARGE SCALE GENOMIC DNA]</scope>
    <source>
        <strain evidence="2">ATB-66</strain>
    </source>
</reference>
<accession>A0A3P5X3Q6</accession>
<organism evidence="2 3">
    <name type="scientific">Filibacter tadaridae</name>
    <dbReference type="NCBI Taxonomy" id="2483811"/>
    <lineage>
        <taxon>Bacteria</taxon>
        <taxon>Bacillati</taxon>
        <taxon>Bacillota</taxon>
        <taxon>Bacilli</taxon>
        <taxon>Bacillales</taxon>
        <taxon>Caryophanaceae</taxon>
        <taxon>Filibacter</taxon>
    </lineage>
</organism>
<dbReference type="EMBL" id="UXAV01000031">
    <property type="protein sequence ID" value="VDC25146.1"/>
    <property type="molecule type" value="Genomic_DNA"/>
</dbReference>
<name>A0A3P5X3Q6_9BACL</name>
<dbReference type="RefSeq" id="WP_124069601.1">
    <property type="nucleotide sequence ID" value="NZ_CBCRXF010000011.1"/>
</dbReference>
<dbReference type="OrthoDB" id="648213at2"/>
<dbReference type="SMART" id="SM00953">
    <property type="entry name" value="RES"/>
    <property type="match status" value="1"/>
</dbReference>
<gene>
    <name evidence="2" type="ORF">FILTAD_01187</name>
</gene>
<proteinExistence type="predicted"/>